<comment type="caution">
    <text evidence="2">The sequence shown here is derived from an EMBL/GenBank/DDBJ whole genome shotgun (WGS) entry which is preliminary data.</text>
</comment>
<feature type="signal peptide" evidence="1">
    <location>
        <begin position="1"/>
        <end position="22"/>
    </location>
</feature>
<evidence type="ECO:0008006" key="4">
    <source>
        <dbReference type="Google" id="ProtNLM"/>
    </source>
</evidence>
<proteinExistence type="predicted"/>
<dbReference type="EMBL" id="JAUQSY010000003">
    <property type="protein sequence ID" value="MDO7874370.1"/>
    <property type="molecule type" value="Genomic_DNA"/>
</dbReference>
<organism evidence="2 3">
    <name type="scientific">Hymenobacter aranciens</name>
    <dbReference type="NCBI Taxonomy" id="3063996"/>
    <lineage>
        <taxon>Bacteria</taxon>
        <taxon>Pseudomonadati</taxon>
        <taxon>Bacteroidota</taxon>
        <taxon>Cytophagia</taxon>
        <taxon>Cytophagales</taxon>
        <taxon>Hymenobacteraceae</taxon>
        <taxon>Hymenobacter</taxon>
    </lineage>
</organism>
<accession>A0ABT9B816</accession>
<evidence type="ECO:0000256" key="1">
    <source>
        <dbReference type="SAM" id="SignalP"/>
    </source>
</evidence>
<dbReference type="Proteomes" id="UP001176429">
    <property type="component" value="Unassembled WGS sequence"/>
</dbReference>
<reference evidence="2" key="1">
    <citation type="submission" date="2023-07" db="EMBL/GenBank/DDBJ databases">
        <authorList>
            <person name="Kim M.K."/>
        </authorList>
    </citation>
    <scope>NUCLEOTIDE SEQUENCE</scope>
    <source>
        <strain evidence="2">ASUV-10-1</strain>
    </source>
</reference>
<dbReference type="RefSeq" id="WP_305005683.1">
    <property type="nucleotide sequence ID" value="NZ_JAUQSY010000003.1"/>
</dbReference>
<keyword evidence="1" id="KW-0732">Signal</keyword>
<keyword evidence="3" id="KW-1185">Reference proteome</keyword>
<feature type="chain" id="PRO_5045571134" description="Lipoprotein" evidence="1">
    <location>
        <begin position="23"/>
        <end position="174"/>
    </location>
</feature>
<protein>
    <recommendedName>
        <fullName evidence="4">Lipoprotein</fullName>
    </recommendedName>
</protein>
<name>A0ABT9B816_9BACT</name>
<evidence type="ECO:0000313" key="3">
    <source>
        <dbReference type="Proteomes" id="UP001176429"/>
    </source>
</evidence>
<evidence type="ECO:0000313" key="2">
    <source>
        <dbReference type="EMBL" id="MDO7874370.1"/>
    </source>
</evidence>
<gene>
    <name evidence="2" type="ORF">Q5H93_06470</name>
</gene>
<sequence length="174" mass="18596">MTAVSRMWAAGLLLTGLSACQAEGPAPQASSNFIKVNFDGQTKTYTNASLGEGRLCSLSSYSISGGNAAGDDLSITIFATKAGTYPYRQDVNVYHDGSQVEYKTGGEVFNNYKALVCPTSAGYYSTVGQVVVTEYVPGQRVRGTFAGALLNPNDPNECSKQGKLFSGEFYWVKH</sequence>
<dbReference type="PROSITE" id="PS51257">
    <property type="entry name" value="PROKAR_LIPOPROTEIN"/>
    <property type="match status" value="1"/>
</dbReference>